<keyword evidence="8 11" id="KW-0539">Nucleus</keyword>
<sequence length="198" mass="22064">MVLFDEDPVTLISETTTQFHIAPDKDSLTRISGSLSALQNTRAARLDQHTTILKNLSRRLNTLQSQVGFEEERHDAGKHAAEMLRMDTEKFRVAKGVSEVEWEGERLGSEAASLRGVLEGLEREGVEGGRRAGAEAEDEIVLKLQFYRSLGIDVSQDATTGDFHRAVIRNTARGDVNVVNVDSKLPQSFYANMFWDSL</sequence>
<keyword evidence="5 11" id="KW-0498">Mitosis</keyword>
<protein>
    <recommendedName>
        <fullName evidence="11">Kinetochore protein Spc24</fullName>
    </recommendedName>
</protein>
<evidence type="ECO:0000256" key="10">
    <source>
        <dbReference type="ARBA" id="ARBA00023328"/>
    </source>
</evidence>
<dbReference type="PANTHER" id="PTHR22142:SF2">
    <property type="entry name" value="KINETOCHORE PROTEIN SPC24"/>
    <property type="match status" value="1"/>
</dbReference>
<dbReference type="Pfam" id="PF08286">
    <property type="entry name" value="Spc24"/>
    <property type="match status" value="1"/>
</dbReference>
<dbReference type="InterPro" id="IPR013252">
    <property type="entry name" value="Ndc80_Spc24"/>
</dbReference>
<dbReference type="GO" id="GO:0051301">
    <property type="term" value="P:cell division"/>
    <property type="evidence" value="ECO:0007669"/>
    <property type="project" value="UniProtKB-UniRule"/>
</dbReference>
<comment type="function">
    <text evidence="11">Acts as a component of the essential kinetochore-associated NDC80 complex, which is required for chromosome segregation and spindle checkpoint activity.</text>
</comment>
<evidence type="ECO:0000256" key="4">
    <source>
        <dbReference type="ARBA" id="ARBA00022618"/>
    </source>
</evidence>
<feature type="coiled-coil region" evidence="12">
    <location>
        <begin position="46"/>
        <end position="73"/>
    </location>
</feature>
<dbReference type="GeneID" id="89962278"/>
<evidence type="ECO:0000256" key="7">
    <source>
        <dbReference type="ARBA" id="ARBA00023054"/>
    </source>
</evidence>
<evidence type="ECO:0000256" key="12">
    <source>
        <dbReference type="SAM" id="Coils"/>
    </source>
</evidence>
<evidence type="ECO:0000256" key="1">
    <source>
        <dbReference type="ARBA" id="ARBA00004267"/>
    </source>
</evidence>
<dbReference type="Proteomes" id="UP001274830">
    <property type="component" value="Unassembled WGS sequence"/>
</dbReference>
<keyword evidence="6 11" id="KW-0995">Kinetochore</keyword>
<evidence type="ECO:0000256" key="5">
    <source>
        <dbReference type="ARBA" id="ARBA00022776"/>
    </source>
</evidence>
<comment type="caution">
    <text evidence="13">The sequence shown here is derived from an EMBL/GenBank/DDBJ whole genome shotgun (WGS) entry which is preliminary data.</text>
</comment>
<dbReference type="PANTHER" id="PTHR22142">
    <property type="match status" value="1"/>
</dbReference>
<keyword evidence="3 11" id="KW-0158">Chromosome</keyword>
<evidence type="ECO:0000256" key="11">
    <source>
        <dbReference type="RuleBase" id="RU368011"/>
    </source>
</evidence>
<gene>
    <name evidence="13" type="primary">spc24</name>
    <name evidence="13" type="ORF">LTR78_009286</name>
</gene>
<keyword evidence="9 11" id="KW-0131">Cell cycle</keyword>
<dbReference type="AlphaFoldDB" id="A0AAE0TS26"/>
<comment type="subcellular location">
    <subcellularLocation>
        <location evidence="1">Cytoplasm</location>
        <location evidence="1">Cytoskeleton</location>
        <location evidence="1">Microtubule organizing center</location>
    </subcellularLocation>
    <subcellularLocation>
        <location evidence="11">Nucleus</location>
    </subcellularLocation>
    <subcellularLocation>
        <location evidence="11">Chromosome</location>
        <location evidence="11">Centromere</location>
        <location evidence="11">Kinetochore</location>
    </subcellularLocation>
</comment>
<dbReference type="SUPFAM" id="SSF143026">
    <property type="entry name" value="Kinetochore globular domain"/>
    <property type="match status" value="1"/>
</dbReference>
<reference evidence="13" key="1">
    <citation type="submission" date="2023-07" db="EMBL/GenBank/DDBJ databases">
        <title>Black Yeasts Isolated from many extreme environments.</title>
        <authorList>
            <person name="Coleine C."/>
            <person name="Stajich J.E."/>
            <person name="Selbmann L."/>
        </authorList>
    </citation>
    <scope>NUCLEOTIDE SEQUENCE</scope>
    <source>
        <strain evidence="13">CCFEE 5485</strain>
    </source>
</reference>
<name>A0AAE0TS26_9PEZI</name>
<keyword evidence="4 11" id="KW-0132">Cell division</keyword>
<evidence type="ECO:0000256" key="6">
    <source>
        <dbReference type="ARBA" id="ARBA00022838"/>
    </source>
</evidence>
<evidence type="ECO:0000256" key="2">
    <source>
        <dbReference type="ARBA" id="ARBA00007804"/>
    </source>
</evidence>
<dbReference type="GO" id="GO:0005634">
    <property type="term" value="C:nucleus"/>
    <property type="evidence" value="ECO:0007669"/>
    <property type="project" value="UniProtKB-SubCell"/>
</dbReference>
<evidence type="ECO:0000313" key="14">
    <source>
        <dbReference type="Proteomes" id="UP001274830"/>
    </source>
</evidence>
<dbReference type="RefSeq" id="XP_064694443.1">
    <property type="nucleotide sequence ID" value="XM_064837739.1"/>
</dbReference>
<comment type="similarity">
    <text evidence="2 11">Belongs to the SPC24 family.</text>
</comment>
<accession>A0AAE0TS26</accession>
<evidence type="ECO:0000256" key="8">
    <source>
        <dbReference type="ARBA" id="ARBA00023242"/>
    </source>
</evidence>
<dbReference type="GO" id="GO:0031262">
    <property type="term" value="C:Ndc80 complex"/>
    <property type="evidence" value="ECO:0007669"/>
    <property type="project" value="TreeGrafter"/>
</dbReference>
<keyword evidence="7 12" id="KW-0175">Coiled coil</keyword>
<dbReference type="Gene3D" id="3.30.160.430">
    <property type="match status" value="1"/>
</dbReference>
<dbReference type="GO" id="GO:0005815">
    <property type="term" value="C:microtubule organizing center"/>
    <property type="evidence" value="ECO:0007669"/>
    <property type="project" value="UniProtKB-SubCell"/>
</dbReference>
<evidence type="ECO:0000256" key="9">
    <source>
        <dbReference type="ARBA" id="ARBA00023306"/>
    </source>
</evidence>
<dbReference type="EMBL" id="JAUTXT010000050">
    <property type="protein sequence ID" value="KAK3670842.1"/>
    <property type="molecule type" value="Genomic_DNA"/>
</dbReference>
<keyword evidence="10 11" id="KW-0137">Centromere</keyword>
<dbReference type="InterPro" id="IPR038066">
    <property type="entry name" value="Spc24_Fungi_globular_sf"/>
</dbReference>
<evidence type="ECO:0000313" key="13">
    <source>
        <dbReference type="EMBL" id="KAK3670842.1"/>
    </source>
</evidence>
<dbReference type="CDD" id="cd11565">
    <property type="entry name" value="RWD_Spc24"/>
    <property type="match status" value="1"/>
</dbReference>
<dbReference type="GO" id="GO:0007059">
    <property type="term" value="P:chromosome segregation"/>
    <property type="evidence" value="ECO:0007669"/>
    <property type="project" value="TreeGrafter"/>
</dbReference>
<keyword evidence="14" id="KW-1185">Reference proteome</keyword>
<proteinExistence type="inferred from homology"/>
<evidence type="ECO:0000256" key="3">
    <source>
        <dbReference type="ARBA" id="ARBA00022454"/>
    </source>
</evidence>
<comment type="subunit">
    <text evidence="11">Component of the NDC80 complex.</text>
</comment>
<dbReference type="GO" id="GO:0008017">
    <property type="term" value="F:microtubule binding"/>
    <property type="evidence" value="ECO:0007669"/>
    <property type="project" value="TreeGrafter"/>
</dbReference>
<organism evidence="13 14">
    <name type="scientific">Recurvomyces mirabilis</name>
    <dbReference type="NCBI Taxonomy" id="574656"/>
    <lineage>
        <taxon>Eukaryota</taxon>
        <taxon>Fungi</taxon>
        <taxon>Dikarya</taxon>
        <taxon>Ascomycota</taxon>
        <taxon>Pezizomycotina</taxon>
        <taxon>Dothideomycetes</taxon>
        <taxon>Dothideomycetidae</taxon>
        <taxon>Mycosphaerellales</taxon>
        <taxon>Teratosphaeriaceae</taxon>
        <taxon>Recurvomyces</taxon>
    </lineage>
</organism>